<dbReference type="EMBL" id="PXOF01000144">
    <property type="protein sequence ID" value="RGP62545.1"/>
    <property type="molecule type" value="Genomic_DNA"/>
</dbReference>
<gene>
    <name evidence="2" type="ORF">FSPOR_9124</name>
</gene>
<accession>A0A395RR03</accession>
<name>A0A395RR03_FUSSP</name>
<reference evidence="2 3" key="1">
    <citation type="journal article" date="2018" name="PLoS Pathog.">
        <title>Evolution of structural diversity of trichothecenes, a family of toxins produced by plant pathogenic and entomopathogenic fungi.</title>
        <authorList>
            <person name="Proctor R.H."/>
            <person name="McCormick S.P."/>
            <person name="Kim H.S."/>
            <person name="Cardoza R.E."/>
            <person name="Stanley A.M."/>
            <person name="Lindo L."/>
            <person name="Kelly A."/>
            <person name="Brown D.W."/>
            <person name="Lee T."/>
            <person name="Vaughan M.M."/>
            <person name="Alexander N.J."/>
            <person name="Busman M."/>
            <person name="Gutierrez S."/>
        </authorList>
    </citation>
    <scope>NUCLEOTIDE SEQUENCE [LARGE SCALE GENOMIC DNA]</scope>
    <source>
        <strain evidence="2 3">NRRL 3299</strain>
    </source>
</reference>
<dbReference type="AlphaFoldDB" id="A0A395RR03"/>
<feature type="region of interest" description="Disordered" evidence="1">
    <location>
        <begin position="1"/>
        <end position="76"/>
    </location>
</feature>
<evidence type="ECO:0000313" key="3">
    <source>
        <dbReference type="Proteomes" id="UP000266152"/>
    </source>
</evidence>
<evidence type="ECO:0000256" key="1">
    <source>
        <dbReference type="SAM" id="MobiDB-lite"/>
    </source>
</evidence>
<comment type="caution">
    <text evidence="2">The sequence shown here is derived from an EMBL/GenBank/DDBJ whole genome shotgun (WGS) entry which is preliminary data.</text>
</comment>
<proteinExistence type="predicted"/>
<organism evidence="2 3">
    <name type="scientific">Fusarium sporotrichioides</name>
    <dbReference type="NCBI Taxonomy" id="5514"/>
    <lineage>
        <taxon>Eukaryota</taxon>
        <taxon>Fungi</taxon>
        <taxon>Dikarya</taxon>
        <taxon>Ascomycota</taxon>
        <taxon>Pezizomycotina</taxon>
        <taxon>Sordariomycetes</taxon>
        <taxon>Hypocreomycetidae</taxon>
        <taxon>Hypocreales</taxon>
        <taxon>Nectriaceae</taxon>
        <taxon>Fusarium</taxon>
    </lineage>
</organism>
<evidence type="ECO:0000313" key="2">
    <source>
        <dbReference type="EMBL" id="RGP62545.1"/>
    </source>
</evidence>
<dbReference type="Proteomes" id="UP000266152">
    <property type="component" value="Unassembled WGS sequence"/>
</dbReference>
<keyword evidence="3" id="KW-1185">Reference proteome</keyword>
<protein>
    <submittedName>
        <fullName evidence="2">Uncharacterized protein</fullName>
    </submittedName>
</protein>
<feature type="compositionally biased region" description="Polar residues" evidence="1">
    <location>
        <begin position="1"/>
        <end position="32"/>
    </location>
</feature>
<sequence>MSGHNNNIQDSVMSQESTVDSVAETTAGSQPESPILGYANAPPPYQDADEVPILGQANAPPPSQGASQPPNPSHNQSRVIIHDWQCSSFSFVKPTTRQQYRIGCRTTDVRKERLKRELYEVRRILRSFGVSEEEFQTAIAEYTAINHQILELELRHACSRRAWRFVREEEIERLLRFK</sequence>